<accession>A0A835R293</accession>
<dbReference type="InterPro" id="IPR026992">
    <property type="entry name" value="DIOX_N"/>
</dbReference>
<comment type="catalytic activity">
    <reaction evidence="6">
        <text>gibberellin A1 + 2-oxoglutarate + O2 = gibberellin A8 + succinate + CO2</text>
        <dbReference type="Rhea" id="RHEA:15005"/>
        <dbReference type="ChEBI" id="CHEBI:15379"/>
        <dbReference type="ChEBI" id="CHEBI:16526"/>
        <dbReference type="ChEBI" id="CHEBI:16810"/>
        <dbReference type="ChEBI" id="CHEBI:30031"/>
        <dbReference type="ChEBI" id="CHEBI:58524"/>
        <dbReference type="ChEBI" id="CHEBI:58594"/>
        <dbReference type="EC" id="1.14.11.13"/>
    </reaction>
</comment>
<dbReference type="GO" id="GO:0009685">
    <property type="term" value="P:gibberellin metabolic process"/>
    <property type="evidence" value="ECO:0007669"/>
    <property type="project" value="UniProtKB-ARBA"/>
</dbReference>
<dbReference type="EMBL" id="JADCNM010000005">
    <property type="protein sequence ID" value="KAG0482293.1"/>
    <property type="molecule type" value="Genomic_DNA"/>
</dbReference>
<dbReference type="InterPro" id="IPR005123">
    <property type="entry name" value="Oxoglu/Fe-dep_dioxygenase_dom"/>
</dbReference>
<keyword evidence="4 9" id="KW-0560">Oxidoreductase</keyword>
<evidence type="ECO:0000256" key="9">
    <source>
        <dbReference type="RuleBase" id="RU003682"/>
    </source>
</evidence>
<dbReference type="SUPFAM" id="SSF51197">
    <property type="entry name" value="Clavaminate synthase-like"/>
    <property type="match status" value="1"/>
</dbReference>
<keyword evidence="5 9" id="KW-0408">Iron</keyword>
<comment type="similarity">
    <text evidence="7">Belongs to the iron/ascorbate-dependent oxidoreductase family. GA2OX subfamily.</text>
</comment>
<feature type="region of interest" description="Disordered" evidence="10">
    <location>
        <begin position="182"/>
        <end position="202"/>
    </location>
</feature>
<sequence length="340" mass="38651">MVMSNLIKESQERVITSDLPVIDLSWKRDIVRKQMVMACEEFGFFKVINHGMPKNIIEEVDEEGKMFFTLPTTEKLKAGPGNPLGYGSKKIGCNGDTGDLEYLLFHTNPSSINQRVRMTSKDPFKFSHALSDYVGKVRKLACDLLDIIGEGLGLEDTRAFSKLVMDGESDSLIRLNHYPSSDGKAEERLKNKDDKGSRIGFGEHSDPQILTLLRSNEVEGLQIQSFSDTSVWTTVKADPSAFFINVGDTLQAMTNGRFVSVRHRAMLDAHRKRMSTIFFAAPSLQQLIYPLPEMVTHDNPQRYRPYTWAEYKRIMYSLRLATNRLELFVSDSKDSKAFMR</sequence>
<proteinExistence type="inferred from homology"/>
<keyword evidence="2 9" id="KW-0479">Metal-binding</keyword>
<dbReference type="Pfam" id="PF14226">
    <property type="entry name" value="DIOX_N"/>
    <property type="match status" value="1"/>
</dbReference>
<dbReference type="InterPro" id="IPR027443">
    <property type="entry name" value="IPNS-like_sf"/>
</dbReference>
<dbReference type="Gene3D" id="2.60.120.330">
    <property type="entry name" value="B-lactam Antibiotic, Isopenicillin N Synthase, Chain"/>
    <property type="match status" value="1"/>
</dbReference>
<evidence type="ECO:0000256" key="1">
    <source>
        <dbReference type="ARBA" id="ARBA00001961"/>
    </source>
</evidence>
<dbReference type="FunFam" id="2.60.120.330:FF:000025">
    <property type="entry name" value="Gibberellin 2-beta-dioxygenase 2"/>
    <property type="match status" value="1"/>
</dbReference>
<evidence type="ECO:0000256" key="3">
    <source>
        <dbReference type="ARBA" id="ARBA00022964"/>
    </source>
</evidence>
<dbReference type="PROSITE" id="PS51471">
    <property type="entry name" value="FE2OG_OXY"/>
    <property type="match status" value="1"/>
</dbReference>
<gene>
    <name evidence="12" type="ORF">HPP92_010377</name>
</gene>
<evidence type="ECO:0000256" key="6">
    <source>
        <dbReference type="ARBA" id="ARBA00052204"/>
    </source>
</evidence>
<dbReference type="AlphaFoldDB" id="A0A835R293"/>
<comment type="caution">
    <text evidence="12">The sequence shown here is derived from an EMBL/GenBank/DDBJ whole genome shotgun (WGS) entry which is preliminary data.</text>
</comment>
<evidence type="ECO:0000256" key="2">
    <source>
        <dbReference type="ARBA" id="ARBA00022723"/>
    </source>
</evidence>
<dbReference type="GO" id="GO:0045543">
    <property type="term" value="F:gibberellin 2-beta-dioxygenase activity"/>
    <property type="evidence" value="ECO:0007669"/>
    <property type="project" value="UniProtKB-EC"/>
</dbReference>
<dbReference type="Pfam" id="PF03171">
    <property type="entry name" value="2OG-FeII_Oxy"/>
    <property type="match status" value="1"/>
</dbReference>
<feature type="compositionally biased region" description="Basic and acidic residues" evidence="10">
    <location>
        <begin position="183"/>
        <end position="202"/>
    </location>
</feature>
<evidence type="ECO:0000256" key="5">
    <source>
        <dbReference type="ARBA" id="ARBA00023004"/>
    </source>
</evidence>
<feature type="domain" description="Fe2OG dioxygenase" evidence="11">
    <location>
        <begin position="168"/>
        <end position="282"/>
    </location>
</feature>
<evidence type="ECO:0000313" key="12">
    <source>
        <dbReference type="EMBL" id="KAG0482293.1"/>
    </source>
</evidence>
<dbReference type="PANTHER" id="PTHR47990">
    <property type="entry name" value="2-OXOGLUTARATE (2OG) AND FE(II)-DEPENDENT OXYGENASE SUPERFAMILY PROTEIN-RELATED"/>
    <property type="match status" value="1"/>
</dbReference>
<reference evidence="12 13" key="1">
    <citation type="journal article" date="2020" name="Nat. Food">
        <title>A phased Vanilla planifolia genome enables genetic improvement of flavour and production.</title>
        <authorList>
            <person name="Hasing T."/>
            <person name="Tang H."/>
            <person name="Brym M."/>
            <person name="Khazi F."/>
            <person name="Huang T."/>
            <person name="Chambers A.H."/>
        </authorList>
    </citation>
    <scope>NUCLEOTIDE SEQUENCE [LARGE SCALE GENOMIC DNA]</scope>
    <source>
        <tissue evidence="12">Leaf</tissue>
    </source>
</reference>
<dbReference type="GO" id="GO:0046872">
    <property type="term" value="F:metal ion binding"/>
    <property type="evidence" value="ECO:0007669"/>
    <property type="project" value="UniProtKB-KW"/>
</dbReference>
<evidence type="ECO:0000256" key="8">
    <source>
        <dbReference type="ARBA" id="ARBA00066708"/>
    </source>
</evidence>
<comment type="cofactor">
    <cofactor evidence="1">
        <name>L-ascorbate</name>
        <dbReference type="ChEBI" id="CHEBI:38290"/>
    </cofactor>
</comment>
<dbReference type="OrthoDB" id="288590at2759"/>
<keyword evidence="3" id="KW-0223">Dioxygenase</keyword>
<dbReference type="InterPro" id="IPR044861">
    <property type="entry name" value="IPNS-like_FE2OG_OXY"/>
</dbReference>
<evidence type="ECO:0000259" key="11">
    <source>
        <dbReference type="PROSITE" id="PS51471"/>
    </source>
</evidence>
<dbReference type="PRINTS" id="PR00682">
    <property type="entry name" value="IPNSYNTHASE"/>
</dbReference>
<protein>
    <recommendedName>
        <fullName evidence="8">gibberellin 2beta-dioxygenase</fullName>
        <ecNumber evidence="8">1.14.11.13</ecNumber>
    </recommendedName>
</protein>
<evidence type="ECO:0000313" key="13">
    <source>
        <dbReference type="Proteomes" id="UP000639772"/>
    </source>
</evidence>
<evidence type="ECO:0000256" key="10">
    <source>
        <dbReference type="SAM" id="MobiDB-lite"/>
    </source>
</evidence>
<dbReference type="EC" id="1.14.11.13" evidence="8"/>
<evidence type="ECO:0000256" key="7">
    <source>
        <dbReference type="ARBA" id="ARBA00061282"/>
    </source>
</evidence>
<name>A0A835R293_VANPL</name>
<dbReference type="InterPro" id="IPR050231">
    <property type="entry name" value="Iron_ascorbate_oxido_reductase"/>
</dbReference>
<evidence type="ECO:0000256" key="4">
    <source>
        <dbReference type="ARBA" id="ARBA00023002"/>
    </source>
</evidence>
<organism evidence="12 13">
    <name type="scientific">Vanilla planifolia</name>
    <name type="common">Vanilla</name>
    <dbReference type="NCBI Taxonomy" id="51239"/>
    <lineage>
        <taxon>Eukaryota</taxon>
        <taxon>Viridiplantae</taxon>
        <taxon>Streptophyta</taxon>
        <taxon>Embryophyta</taxon>
        <taxon>Tracheophyta</taxon>
        <taxon>Spermatophyta</taxon>
        <taxon>Magnoliopsida</taxon>
        <taxon>Liliopsida</taxon>
        <taxon>Asparagales</taxon>
        <taxon>Orchidaceae</taxon>
        <taxon>Vanilloideae</taxon>
        <taxon>Vanilleae</taxon>
        <taxon>Vanilla</taxon>
    </lineage>
</organism>
<dbReference type="Proteomes" id="UP000639772">
    <property type="component" value="Unassembled WGS sequence"/>
</dbReference>